<keyword evidence="2" id="KW-0378">Hydrolase</keyword>
<dbReference type="Gene3D" id="3.40.720.10">
    <property type="entry name" value="Alkaline Phosphatase, subunit A"/>
    <property type="match status" value="1"/>
</dbReference>
<dbReference type="STRING" id="1642647.PSM36_3069"/>
<organism evidence="5 6">
    <name type="scientific">Proteiniphilum saccharofermentans</name>
    <dbReference type="NCBI Taxonomy" id="1642647"/>
    <lineage>
        <taxon>Bacteria</taxon>
        <taxon>Pseudomonadati</taxon>
        <taxon>Bacteroidota</taxon>
        <taxon>Bacteroidia</taxon>
        <taxon>Bacteroidales</taxon>
        <taxon>Dysgonomonadaceae</taxon>
        <taxon>Proteiniphilum</taxon>
    </lineage>
</organism>
<dbReference type="InterPro" id="IPR000917">
    <property type="entry name" value="Sulfatase_N"/>
</dbReference>
<comment type="similarity">
    <text evidence="1">Belongs to the sulfatase family.</text>
</comment>
<keyword evidence="6" id="KW-1185">Reference proteome</keyword>
<dbReference type="Proteomes" id="UP000187464">
    <property type="component" value="Chromosome I"/>
</dbReference>
<dbReference type="PANTHER" id="PTHR42693">
    <property type="entry name" value="ARYLSULFATASE FAMILY MEMBER"/>
    <property type="match status" value="1"/>
</dbReference>
<reference evidence="5 6" key="1">
    <citation type="submission" date="2016-08" db="EMBL/GenBank/DDBJ databases">
        <authorList>
            <person name="Seilhamer J.J."/>
        </authorList>
    </citation>
    <scope>NUCLEOTIDE SEQUENCE [LARGE SCALE GENOMIC DNA]</scope>
    <source>
        <strain evidence="5">M3/6</strain>
    </source>
</reference>
<evidence type="ECO:0000313" key="6">
    <source>
        <dbReference type="Proteomes" id="UP000187464"/>
    </source>
</evidence>
<evidence type="ECO:0000256" key="1">
    <source>
        <dbReference type="ARBA" id="ARBA00008779"/>
    </source>
</evidence>
<name>A0A1R3T980_9BACT</name>
<dbReference type="InterPro" id="IPR050738">
    <property type="entry name" value="Sulfatase"/>
</dbReference>
<dbReference type="AlphaFoldDB" id="A0A1R3T980"/>
<evidence type="ECO:0000313" key="5">
    <source>
        <dbReference type="EMBL" id="SCD21858.1"/>
    </source>
</evidence>
<gene>
    <name evidence="5" type="ORF">PSM36_3069</name>
</gene>
<dbReference type="GO" id="GO:0004065">
    <property type="term" value="F:arylsulfatase activity"/>
    <property type="evidence" value="ECO:0007669"/>
    <property type="project" value="TreeGrafter"/>
</dbReference>
<dbReference type="EMBL" id="LT605205">
    <property type="protein sequence ID" value="SCD21858.1"/>
    <property type="molecule type" value="Genomic_DNA"/>
</dbReference>
<dbReference type="SUPFAM" id="SSF53649">
    <property type="entry name" value="Alkaline phosphatase-like"/>
    <property type="match status" value="1"/>
</dbReference>
<evidence type="ECO:0000256" key="3">
    <source>
        <dbReference type="PIRSR" id="PIRSR600917-52"/>
    </source>
</evidence>
<dbReference type="PANTHER" id="PTHR42693:SF53">
    <property type="entry name" value="ENDO-4-O-SULFATASE"/>
    <property type="match status" value="1"/>
</dbReference>
<evidence type="ECO:0000256" key="2">
    <source>
        <dbReference type="ARBA" id="ARBA00022801"/>
    </source>
</evidence>
<feature type="domain" description="Sulfatase N-terminal" evidence="4">
    <location>
        <begin position="39"/>
        <end position="315"/>
    </location>
</feature>
<evidence type="ECO:0000259" key="4">
    <source>
        <dbReference type="Pfam" id="PF00884"/>
    </source>
</evidence>
<feature type="modified residue" description="3-oxoalanine (Ser)" evidence="3">
    <location>
        <position position="86"/>
    </location>
</feature>
<comment type="PTM">
    <text evidence="3">The conversion to 3-oxoalanine (also known as C-formylglycine, FGly), of a serine or cysteine residue in prokaryotes and of a cysteine residue in eukaryotes, is critical for catalytic activity.</text>
</comment>
<sequence length="484" mass="55460">MVAFLESNMLKKGKIWAYLIGSICFSQNIWGQKPSASPPNILVFIADDAGMDFGCYGNPAIKTPNIDRLATKGIRFKNAYVTSPQSSPSRTSMMTGMFAHTIGTEDLHTPLKEGIKIIPFYFSEAGYYTGSMLKTHWGLEGDKQFDRVIPGGYLPNQGNLTEESYKNYIDFLHACENNPFFLWVGFVDPHRPYNRNVCPQKNNPDKVKVPPYLVDGPDTRRDLTDYYDEITRMDENIGRMLSILDEKGKLDNTIVVFLSDNGMPFPRSKGSLYDSGIQTPLIFMWEGKINPGTVHENGLITTVDLAPTLLSLAGIPTPQSIYGESFHKVVLDHTGRGRNFIFAERNWHDTDEYIRCIRSEKYKLIYNAYYEFPHGTAADLSSSMSWYELKKQQRKGLLTKEQLQIFTAPRPMVELYDLENDPFELNNIADLQEYVQEGRKLAKLLTQWQEETHDHPSWKHKRADKNDRITGFLLFDEIPELRDE</sequence>
<dbReference type="KEGG" id="psac:PSM36_3069"/>
<dbReference type="InterPro" id="IPR017850">
    <property type="entry name" value="Alkaline_phosphatase_core_sf"/>
</dbReference>
<dbReference type="Pfam" id="PF00884">
    <property type="entry name" value="Sulfatase"/>
    <property type="match status" value="1"/>
</dbReference>
<dbReference type="CDD" id="cd16027">
    <property type="entry name" value="SGSH"/>
    <property type="match status" value="1"/>
</dbReference>
<proteinExistence type="inferred from homology"/>
<dbReference type="RefSeq" id="WP_232001469.1">
    <property type="nucleotide sequence ID" value="NZ_LT605205.1"/>
</dbReference>
<protein>
    <submittedName>
        <fullName evidence="5">Arylsulfatase A or related enzyme</fullName>
    </submittedName>
</protein>
<accession>A0A1R3T980</accession>